<reference evidence="14" key="1">
    <citation type="submission" date="2019-06" db="EMBL/GenBank/DDBJ databases">
        <authorList>
            <person name="Liu Y."/>
            <person name="Zhang Y."/>
            <person name="Zhou Z."/>
            <person name="Chen X."/>
        </authorList>
    </citation>
    <scope>NUCLEOTIDE SEQUENCE</scope>
</reference>
<dbReference type="CTD" id="4509"/>
<organism evidence="14">
    <name type="scientific">Epicauta impressicornis</name>
    <dbReference type="NCBI Taxonomy" id="1884679"/>
    <lineage>
        <taxon>Eukaryota</taxon>
        <taxon>Metazoa</taxon>
        <taxon>Ecdysozoa</taxon>
        <taxon>Arthropoda</taxon>
        <taxon>Hexapoda</taxon>
        <taxon>Insecta</taxon>
        <taxon>Pterygota</taxon>
        <taxon>Neoptera</taxon>
        <taxon>Endopterygota</taxon>
        <taxon>Coleoptera</taxon>
        <taxon>Polyphaga</taxon>
        <taxon>Cucujiformia</taxon>
        <taxon>Meloidae</taxon>
        <taxon>Meloinae</taxon>
        <taxon>Epicauta</taxon>
    </lineage>
</organism>
<dbReference type="GO" id="GO:0031966">
    <property type="term" value="C:mitochondrial membrane"/>
    <property type="evidence" value="ECO:0007669"/>
    <property type="project" value="UniProtKB-SubCell"/>
</dbReference>
<evidence type="ECO:0000256" key="2">
    <source>
        <dbReference type="ARBA" id="ARBA00008892"/>
    </source>
</evidence>
<keyword evidence="9 12" id="KW-0406">Ion transport</keyword>
<evidence type="ECO:0000256" key="5">
    <source>
        <dbReference type="ARBA" id="ARBA00022547"/>
    </source>
</evidence>
<evidence type="ECO:0000313" key="14">
    <source>
        <dbReference type="EMBL" id="QGA73699.1"/>
    </source>
</evidence>
<evidence type="ECO:0000256" key="9">
    <source>
        <dbReference type="ARBA" id="ARBA00023065"/>
    </source>
</evidence>
<comment type="subunit">
    <text evidence="3">F-type ATPases have 2 components, CF(1) - the catalytic core - and CF(0) - the membrane proton channel.</text>
</comment>
<keyword evidence="8 13" id="KW-1133">Transmembrane helix</keyword>
<evidence type="ECO:0000256" key="8">
    <source>
        <dbReference type="ARBA" id="ARBA00022989"/>
    </source>
</evidence>
<dbReference type="EMBL" id="MN082609">
    <property type="protein sequence ID" value="QGA73699.1"/>
    <property type="molecule type" value="Genomic_DNA"/>
</dbReference>
<dbReference type="Pfam" id="PF00895">
    <property type="entry name" value="ATP-synt_8"/>
    <property type="match status" value="1"/>
</dbReference>
<evidence type="ECO:0000256" key="11">
    <source>
        <dbReference type="ARBA" id="ARBA00023136"/>
    </source>
</evidence>
<keyword evidence="5 12" id="KW-0138">CF(0)</keyword>
<dbReference type="InterPro" id="IPR001421">
    <property type="entry name" value="ATP8_metazoa"/>
</dbReference>
<comment type="subcellular location">
    <subcellularLocation>
        <location evidence="1 12">Mitochondrion membrane</location>
        <topology evidence="1 12">Single-pass membrane protein</topology>
    </subcellularLocation>
</comment>
<keyword evidence="7 12" id="KW-0375">Hydrogen ion transport</keyword>
<dbReference type="AlphaFoldDB" id="A0A5Q0TZZ5"/>
<dbReference type="GO" id="GO:0015078">
    <property type="term" value="F:proton transmembrane transporter activity"/>
    <property type="evidence" value="ECO:0007669"/>
    <property type="project" value="InterPro"/>
</dbReference>
<evidence type="ECO:0000256" key="3">
    <source>
        <dbReference type="ARBA" id="ARBA00011291"/>
    </source>
</evidence>
<name>A0A5Q0TZZ5_9CUCU</name>
<keyword evidence="6 12" id="KW-0812">Transmembrane</keyword>
<evidence type="ECO:0000256" key="12">
    <source>
        <dbReference type="RuleBase" id="RU003661"/>
    </source>
</evidence>
<keyword evidence="11 13" id="KW-0472">Membrane</keyword>
<feature type="transmembrane region" description="Helical" evidence="13">
    <location>
        <begin position="6"/>
        <end position="28"/>
    </location>
</feature>
<evidence type="ECO:0000256" key="1">
    <source>
        <dbReference type="ARBA" id="ARBA00004304"/>
    </source>
</evidence>
<proteinExistence type="inferred from homology"/>
<evidence type="ECO:0000256" key="7">
    <source>
        <dbReference type="ARBA" id="ARBA00022781"/>
    </source>
</evidence>
<sequence length="50" mass="6187">MAPLNWLSLMIYFMVIFMLVNTLNFYSFTYESQKSIKFQKPMIKTNWKWL</sequence>
<dbReference type="GO" id="GO:0045259">
    <property type="term" value="C:proton-transporting ATP synthase complex"/>
    <property type="evidence" value="ECO:0007669"/>
    <property type="project" value="UniProtKB-KW"/>
</dbReference>
<accession>A0A5Q0TZZ5</accession>
<dbReference type="GO" id="GO:0015986">
    <property type="term" value="P:proton motive force-driven ATP synthesis"/>
    <property type="evidence" value="ECO:0007669"/>
    <property type="project" value="InterPro"/>
</dbReference>
<dbReference type="GeneID" id="42889599"/>
<evidence type="ECO:0000256" key="10">
    <source>
        <dbReference type="ARBA" id="ARBA00023128"/>
    </source>
</evidence>
<evidence type="ECO:0000256" key="4">
    <source>
        <dbReference type="ARBA" id="ARBA00022448"/>
    </source>
</evidence>
<geneLocation type="mitochondrion" evidence="14"/>
<evidence type="ECO:0000256" key="13">
    <source>
        <dbReference type="SAM" id="Phobius"/>
    </source>
</evidence>
<keyword evidence="4 12" id="KW-0813">Transport</keyword>
<evidence type="ECO:0000256" key="6">
    <source>
        <dbReference type="ARBA" id="ARBA00022692"/>
    </source>
</evidence>
<keyword evidence="10 12" id="KW-0496">Mitochondrion</keyword>
<protein>
    <recommendedName>
        <fullName evidence="12">ATP synthase complex subunit 8</fullName>
    </recommendedName>
</protein>
<gene>
    <name evidence="14" type="primary">ATP8</name>
</gene>
<dbReference type="RefSeq" id="YP_009711995.1">
    <property type="nucleotide sequence ID" value="NC_045246.1"/>
</dbReference>
<comment type="similarity">
    <text evidence="2 12">Belongs to the ATPase protein 8 family.</text>
</comment>